<comment type="similarity">
    <text evidence="2 6">Belongs to the OXA1/ALB3/YidC family.</text>
</comment>
<dbReference type="GO" id="GO:0032977">
    <property type="term" value="F:membrane insertase activity"/>
    <property type="evidence" value="ECO:0007669"/>
    <property type="project" value="InterPro"/>
</dbReference>
<keyword evidence="3 6" id="KW-0812">Transmembrane</keyword>
<dbReference type="InterPro" id="IPR028055">
    <property type="entry name" value="YidC/Oxa/ALB_C"/>
</dbReference>
<proteinExistence type="inferred from homology"/>
<evidence type="ECO:0000256" key="4">
    <source>
        <dbReference type="ARBA" id="ARBA00022989"/>
    </source>
</evidence>
<keyword evidence="5 8" id="KW-0472">Membrane</keyword>
<name>A0A5M3MBN1_CONPW</name>
<evidence type="ECO:0000256" key="5">
    <source>
        <dbReference type="ARBA" id="ARBA00023136"/>
    </source>
</evidence>
<dbReference type="AlphaFoldDB" id="A0A5M3MBN1"/>
<sequence length="416" mass="44355">MATVARISGRRLMLGLHGQRSQRAALHLSNSSRPRVASAALLLTPGTSRNFWSSKSSTPVSEAQPVAAELPSDALTTSESISAAAAAPPTPPNQPADLASSATDLTSAADLAGSPSELAEAASNSADLVSAASAIPPLQYGDFAAMGLANWWPSGIIAWSHELFQVSTGLPWFWTLVAGGLFWRALLFPVMIKQLRNTARIAPFQGELAKMRERMDRARASQNRMELQSAAMASREVYSRAGVKVGPMFLVPLINIPITLGTFFASKNMAQLPVPQLQDSGVEFLANLTIPDPTFMLPLAVVALGNIQIMLSKKDMNLDQSPHMGHIMNVFQVMSVAMVPFMATLPAGVWVTGLSGLTFTAIQSAVLRRPAVRKALDIAPLPKSSAKWPTLVDTLHAARNFVSGASQQAAAQSRRK</sequence>
<evidence type="ECO:0000256" key="6">
    <source>
        <dbReference type="RuleBase" id="RU003945"/>
    </source>
</evidence>
<comment type="caution">
    <text evidence="10">The sequence shown here is derived from an EMBL/GenBank/DDBJ whole genome shotgun (WGS) entry which is preliminary data.</text>
</comment>
<evidence type="ECO:0000259" key="9">
    <source>
        <dbReference type="Pfam" id="PF02096"/>
    </source>
</evidence>
<evidence type="ECO:0000256" key="7">
    <source>
        <dbReference type="SAM" id="MobiDB-lite"/>
    </source>
</evidence>
<evidence type="ECO:0000256" key="8">
    <source>
        <dbReference type="SAM" id="Phobius"/>
    </source>
</evidence>
<evidence type="ECO:0000256" key="1">
    <source>
        <dbReference type="ARBA" id="ARBA00004141"/>
    </source>
</evidence>
<dbReference type="InterPro" id="IPR001708">
    <property type="entry name" value="YidC/ALB3/OXA1/COX18"/>
</dbReference>
<accession>A0A5M3MBN1</accession>
<reference evidence="11" key="1">
    <citation type="journal article" date="2012" name="Science">
        <title>The Paleozoic origin of enzymatic lignin decomposition reconstructed from 31 fungal genomes.</title>
        <authorList>
            <person name="Floudas D."/>
            <person name="Binder M."/>
            <person name="Riley R."/>
            <person name="Barry K."/>
            <person name="Blanchette R.A."/>
            <person name="Henrissat B."/>
            <person name="Martinez A.T."/>
            <person name="Otillar R."/>
            <person name="Spatafora J.W."/>
            <person name="Yadav J.S."/>
            <person name="Aerts A."/>
            <person name="Benoit I."/>
            <person name="Boyd A."/>
            <person name="Carlson A."/>
            <person name="Copeland A."/>
            <person name="Coutinho P.M."/>
            <person name="de Vries R.P."/>
            <person name="Ferreira P."/>
            <person name="Findley K."/>
            <person name="Foster B."/>
            <person name="Gaskell J."/>
            <person name="Glotzer D."/>
            <person name="Gorecki P."/>
            <person name="Heitman J."/>
            <person name="Hesse C."/>
            <person name="Hori C."/>
            <person name="Igarashi K."/>
            <person name="Jurgens J.A."/>
            <person name="Kallen N."/>
            <person name="Kersten P."/>
            <person name="Kohler A."/>
            <person name="Kuees U."/>
            <person name="Kumar T.K.A."/>
            <person name="Kuo A."/>
            <person name="LaButti K."/>
            <person name="Larrondo L.F."/>
            <person name="Lindquist E."/>
            <person name="Ling A."/>
            <person name="Lombard V."/>
            <person name="Lucas S."/>
            <person name="Lundell T."/>
            <person name="Martin R."/>
            <person name="McLaughlin D.J."/>
            <person name="Morgenstern I."/>
            <person name="Morin E."/>
            <person name="Murat C."/>
            <person name="Nagy L.G."/>
            <person name="Nolan M."/>
            <person name="Ohm R.A."/>
            <person name="Patyshakuliyeva A."/>
            <person name="Rokas A."/>
            <person name="Ruiz-Duenas F.J."/>
            <person name="Sabat G."/>
            <person name="Salamov A."/>
            <person name="Samejima M."/>
            <person name="Schmutz J."/>
            <person name="Slot J.C."/>
            <person name="St John F."/>
            <person name="Stenlid J."/>
            <person name="Sun H."/>
            <person name="Sun S."/>
            <person name="Syed K."/>
            <person name="Tsang A."/>
            <person name="Wiebenga A."/>
            <person name="Young D."/>
            <person name="Pisabarro A."/>
            <person name="Eastwood D.C."/>
            <person name="Martin F."/>
            <person name="Cullen D."/>
            <person name="Grigoriev I.V."/>
            <person name="Hibbett D.S."/>
        </authorList>
    </citation>
    <scope>NUCLEOTIDE SEQUENCE [LARGE SCALE GENOMIC DNA]</scope>
    <source>
        <strain evidence="11">RWD-64-598 SS2</strain>
    </source>
</reference>
<feature type="transmembrane region" description="Helical" evidence="8">
    <location>
        <begin position="295"/>
        <end position="312"/>
    </location>
</feature>
<dbReference type="Proteomes" id="UP000053558">
    <property type="component" value="Unassembled WGS sequence"/>
</dbReference>
<evidence type="ECO:0000313" key="10">
    <source>
        <dbReference type="EMBL" id="EIW76642.1"/>
    </source>
</evidence>
<feature type="domain" description="Membrane insertase YidC/Oxa/ALB C-terminal" evidence="9">
    <location>
        <begin position="172"/>
        <end position="368"/>
    </location>
</feature>
<dbReference type="PANTHER" id="PTHR12428:SF65">
    <property type="entry name" value="CYTOCHROME C OXIDASE ASSEMBLY PROTEIN COX18, MITOCHONDRIAL"/>
    <property type="match status" value="1"/>
</dbReference>
<feature type="transmembrane region" description="Helical" evidence="8">
    <location>
        <begin position="324"/>
        <end position="343"/>
    </location>
</feature>
<feature type="transmembrane region" description="Helical" evidence="8">
    <location>
        <begin position="245"/>
        <end position="265"/>
    </location>
</feature>
<dbReference type="GeneID" id="19198819"/>
<organism evidence="10 11">
    <name type="scientific">Coniophora puteana (strain RWD-64-598)</name>
    <name type="common">Brown rot fungus</name>
    <dbReference type="NCBI Taxonomy" id="741705"/>
    <lineage>
        <taxon>Eukaryota</taxon>
        <taxon>Fungi</taxon>
        <taxon>Dikarya</taxon>
        <taxon>Basidiomycota</taxon>
        <taxon>Agaricomycotina</taxon>
        <taxon>Agaricomycetes</taxon>
        <taxon>Agaricomycetidae</taxon>
        <taxon>Boletales</taxon>
        <taxon>Coniophorineae</taxon>
        <taxon>Coniophoraceae</taxon>
        <taxon>Coniophora</taxon>
    </lineage>
</organism>
<dbReference type="OrthoDB" id="2148490at2759"/>
<dbReference type="EMBL" id="JH711585">
    <property type="protein sequence ID" value="EIW76642.1"/>
    <property type="molecule type" value="Genomic_DNA"/>
</dbReference>
<gene>
    <name evidence="10" type="ORF">CONPUDRAFT_110232</name>
</gene>
<feature type="compositionally biased region" description="Polar residues" evidence="7">
    <location>
        <begin position="52"/>
        <end position="61"/>
    </location>
</feature>
<feature type="transmembrane region" description="Helical" evidence="8">
    <location>
        <begin position="172"/>
        <end position="192"/>
    </location>
</feature>
<comment type="subcellular location">
    <subcellularLocation>
        <location evidence="1 6">Membrane</location>
        <topology evidence="1 6">Multi-pass membrane protein</topology>
    </subcellularLocation>
</comment>
<dbReference type="PANTHER" id="PTHR12428">
    <property type="entry name" value="OXA1"/>
    <property type="match status" value="1"/>
</dbReference>
<evidence type="ECO:0000256" key="3">
    <source>
        <dbReference type="ARBA" id="ARBA00022692"/>
    </source>
</evidence>
<keyword evidence="4 8" id="KW-1133">Transmembrane helix</keyword>
<feature type="region of interest" description="Disordered" evidence="7">
    <location>
        <begin position="52"/>
        <end position="72"/>
    </location>
</feature>
<protein>
    <recommendedName>
        <fullName evidence="9">Membrane insertase YidC/Oxa/ALB C-terminal domain-containing protein</fullName>
    </recommendedName>
</protein>
<evidence type="ECO:0000313" key="11">
    <source>
        <dbReference type="Proteomes" id="UP000053558"/>
    </source>
</evidence>
<dbReference type="CDD" id="cd20069">
    <property type="entry name" value="5TM_Oxa1-like"/>
    <property type="match status" value="1"/>
</dbReference>
<dbReference type="GO" id="GO:0032979">
    <property type="term" value="P:protein insertion into mitochondrial inner membrane from matrix"/>
    <property type="evidence" value="ECO:0007669"/>
    <property type="project" value="TreeGrafter"/>
</dbReference>
<keyword evidence="11" id="KW-1185">Reference proteome</keyword>
<dbReference type="GO" id="GO:0005743">
    <property type="term" value="C:mitochondrial inner membrane"/>
    <property type="evidence" value="ECO:0007669"/>
    <property type="project" value="TreeGrafter"/>
</dbReference>
<dbReference type="RefSeq" id="XP_007773028.1">
    <property type="nucleotide sequence ID" value="XM_007774838.1"/>
</dbReference>
<dbReference type="OMA" id="GWKNAQT"/>
<dbReference type="KEGG" id="cput:CONPUDRAFT_110232"/>
<dbReference type="Pfam" id="PF02096">
    <property type="entry name" value="60KD_IMP"/>
    <property type="match status" value="1"/>
</dbReference>
<evidence type="ECO:0000256" key="2">
    <source>
        <dbReference type="ARBA" id="ARBA00009877"/>
    </source>
</evidence>